<feature type="compositionally biased region" description="Low complexity" evidence="3">
    <location>
        <begin position="366"/>
        <end position="375"/>
    </location>
</feature>
<feature type="modified residue" description="4-aspartylphosphate" evidence="2">
    <location>
        <position position="51"/>
    </location>
</feature>
<feature type="domain" description="Response regulatory" evidence="4">
    <location>
        <begin position="4"/>
        <end position="118"/>
    </location>
</feature>
<dbReference type="PROSITE" id="PS50110">
    <property type="entry name" value="RESPONSE_REGULATORY"/>
    <property type="match status" value="1"/>
</dbReference>
<sequence>MKHNVLIADDESEIRNLLDDLFNQDFNLFFAETGDEVISHLQSSLDIIILDMHLPGKSGIDICQHVASLPLEQRPSIVVVSGDTSDALVKNAYELGISDYIGKPFNLVTFHERIIRFAHDINAIRELRKKDKEIESLAQTAMKQAASYGRALELVAKLNDCETPEDIMHCVAKSMQNQDLKIAIQLRSEQTVYSYDVDTNTCSPIELQIFDVLKNHGRIYHFGRRSIFNDTHVSILYKNMPYEGTRSFDAILDVAAKLILAVNSRFLSLVQQQSLISTRSRLKSVLGLVTEGIQSVERERRDLIEQVELKIGLSFHELDMTEEQEQFFVQLIETEIRSRGESTNLKHLKKLIVDCVDDMVLLQPSKNSNETSKSESIVDSVTSDDIELF</sequence>
<evidence type="ECO:0000313" key="6">
    <source>
        <dbReference type="Proteomes" id="UP000478837"/>
    </source>
</evidence>
<dbReference type="SMART" id="SM00448">
    <property type="entry name" value="REC"/>
    <property type="match status" value="1"/>
</dbReference>
<evidence type="ECO:0000256" key="3">
    <source>
        <dbReference type="SAM" id="MobiDB-lite"/>
    </source>
</evidence>
<dbReference type="Gene3D" id="3.40.50.2300">
    <property type="match status" value="1"/>
</dbReference>
<evidence type="ECO:0000256" key="1">
    <source>
        <dbReference type="ARBA" id="ARBA00022553"/>
    </source>
</evidence>
<dbReference type="EMBL" id="JAAAWP010000005">
    <property type="protein sequence ID" value="NDW21744.1"/>
    <property type="molecule type" value="Genomic_DNA"/>
</dbReference>
<dbReference type="CDD" id="cd00156">
    <property type="entry name" value="REC"/>
    <property type="match status" value="1"/>
</dbReference>
<keyword evidence="6" id="KW-1185">Reference proteome</keyword>
<name>A0A6L9MU24_9ALTE</name>
<dbReference type="InterPro" id="IPR050595">
    <property type="entry name" value="Bact_response_regulator"/>
</dbReference>
<evidence type="ECO:0000259" key="4">
    <source>
        <dbReference type="PROSITE" id="PS50110"/>
    </source>
</evidence>
<dbReference type="SUPFAM" id="SSF52172">
    <property type="entry name" value="CheY-like"/>
    <property type="match status" value="1"/>
</dbReference>
<dbReference type="Proteomes" id="UP000478837">
    <property type="component" value="Unassembled WGS sequence"/>
</dbReference>
<dbReference type="RefSeq" id="WP_163111694.1">
    <property type="nucleotide sequence ID" value="NZ_JAAAWP010000005.1"/>
</dbReference>
<dbReference type="PANTHER" id="PTHR44591:SF3">
    <property type="entry name" value="RESPONSE REGULATORY DOMAIN-CONTAINING PROTEIN"/>
    <property type="match status" value="1"/>
</dbReference>
<feature type="region of interest" description="Disordered" evidence="3">
    <location>
        <begin position="366"/>
        <end position="389"/>
    </location>
</feature>
<dbReference type="GO" id="GO:0000160">
    <property type="term" value="P:phosphorelay signal transduction system"/>
    <property type="evidence" value="ECO:0007669"/>
    <property type="project" value="InterPro"/>
</dbReference>
<dbReference type="AlphaFoldDB" id="A0A6L9MU24"/>
<evidence type="ECO:0000256" key="2">
    <source>
        <dbReference type="PROSITE-ProRule" id="PRU00169"/>
    </source>
</evidence>
<proteinExistence type="predicted"/>
<evidence type="ECO:0000313" key="5">
    <source>
        <dbReference type="EMBL" id="NDW21744.1"/>
    </source>
</evidence>
<organism evidence="5 6">
    <name type="scientific">Alteromonas hispanica</name>
    <dbReference type="NCBI Taxonomy" id="315421"/>
    <lineage>
        <taxon>Bacteria</taxon>
        <taxon>Pseudomonadati</taxon>
        <taxon>Pseudomonadota</taxon>
        <taxon>Gammaproteobacteria</taxon>
        <taxon>Alteromonadales</taxon>
        <taxon>Alteromonadaceae</taxon>
        <taxon>Alteromonas/Salinimonas group</taxon>
        <taxon>Alteromonas</taxon>
    </lineage>
</organism>
<dbReference type="Pfam" id="PF00072">
    <property type="entry name" value="Response_reg"/>
    <property type="match status" value="1"/>
</dbReference>
<keyword evidence="1 2" id="KW-0597">Phosphoprotein</keyword>
<protein>
    <submittedName>
        <fullName evidence="5">Response regulator</fullName>
    </submittedName>
</protein>
<gene>
    <name evidence="5" type="ORF">GTW09_09455</name>
</gene>
<dbReference type="InterPro" id="IPR011006">
    <property type="entry name" value="CheY-like_superfamily"/>
</dbReference>
<dbReference type="PANTHER" id="PTHR44591">
    <property type="entry name" value="STRESS RESPONSE REGULATOR PROTEIN 1"/>
    <property type="match status" value="1"/>
</dbReference>
<accession>A0A6L9MU24</accession>
<reference evidence="5 6" key="1">
    <citation type="submission" date="2020-01" db="EMBL/GenBank/DDBJ databases">
        <title>Genomes of bacteria type strains.</title>
        <authorList>
            <person name="Chen J."/>
            <person name="Zhu S."/>
            <person name="Yang J."/>
        </authorList>
    </citation>
    <scope>NUCLEOTIDE SEQUENCE [LARGE SCALE GENOMIC DNA]</scope>
    <source>
        <strain evidence="5 6">LMG 22958</strain>
    </source>
</reference>
<dbReference type="InterPro" id="IPR001789">
    <property type="entry name" value="Sig_transdc_resp-reg_receiver"/>
</dbReference>
<comment type="caution">
    <text evidence="5">The sequence shown here is derived from an EMBL/GenBank/DDBJ whole genome shotgun (WGS) entry which is preliminary data.</text>
</comment>